<dbReference type="RefSeq" id="WP_368382450.1">
    <property type="nucleotide sequence ID" value="NZ_JBFRYA010000013.1"/>
</dbReference>
<dbReference type="PROSITE" id="PS01124">
    <property type="entry name" value="HTH_ARAC_FAMILY_2"/>
    <property type="match status" value="1"/>
</dbReference>
<name>A0ABV3U881_9GAMM</name>
<dbReference type="InterPro" id="IPR032687">
    <property type="entry name" value="AraC-type_N"/>
</dbReference>
<dbReference type="PANTHER" id="PTHR47894">
    <property type="entry name" value="HTH-TYPE TRANSCRIPTIONAL REGULATOR GADX"/>
    <property type="match status" value="1"/>
</dbReference>
<gene>
    <name evidence="5" type="ORF">AB4876_14270</name>
</gene>
<dbReference type="SUPFAM" id="SSF46689">
    <property type="entry name" value="Homeodomain-like"/>
    <property type="match status" value="1"/>
</dbReference>
<dbReference type="Pfam" id="PF12625">
    <property type="entry name" value="Arabinose_bd"/>
    <property type="match status" value="1"/>
</dbReference>
<keyword evidence="1" id="KW-0805">Transcription regulation</keyword>
<proteinExistence type="predicted"/>
<protein>
    <submittedName>
        <fullName evidence="5">AraC family transcriptional regulator</fullName>
    </submittedName>
</protein>
<keyword evidence="6" id="KW-1185">Reference proteome</keyword>
<dbReference type="InterPro" id="IPR018060">
    <property type="entry name" value="HTH_AraC"/>
</dbReference>
<feature type="domain" description="HTH araC/xylS-type" evidence="4">
    <location>
        <begin position="241"/>
        <end position="340"/>
    </location>
</feature>
<dbReference type="EMBL" id="JBFRYA010000013">
    <property type="protein sequence ID" value="MEX1670083.1"/>
    <property type="molecule type" value="Genomic_DNA"/>
</dbReference>
<evidence type="ECO:0000256" key="2">
    <source>
        <dbReference type="ARBA" id="ARBA00023125"/>
    </source>
</evidence>
<sequence length="350" mass="38716">MDKNNSFNSTFPAGLRPALGLLILCQTLEELGLDHEAASAITGLGRRELETPGYLIRSDQEIAFIEATLAANPRPDLAYLVGRRYHFGVFGIWGLALICSENLQQAFQVAQEFIELTHSFVGLELNVDGAAASLALRDNYPAGAVRNFVVERDLIVTLVVATEAAAQKLPLMHLEVAIPEPAHAKEIERLVGCPVVFNARHTRVSFAREILQITLPQANAVTWSACVRQCRELISRQHGERSFTHRVQRAIVDSAFKGIGAVAQRLAIPERTLRRLLQHEGASYRALSQQLRLDLAQQYLADDSLGLDQLAEKLGYSEAANFSHAFKRWSGMTPGEYRLSCKHANSKIPL</sequence>
<dbReference type="InterPro" id="IPR009057">
    <property type="entry name" value="Homeodomain-like_sf"/>
</dbReference>
<dbReference type="PANTHER" id="PTHR47894:SF1">
    <property type="entry name" value="HTH-TYPE TRANSCRIPTIONAL REGULATOR VQSM"/>
    <property type="match status" value="1"/>
</dbReference>
<evidence type="ECO:0000259" key="4">
    <source>
        <dbReference type="PROSITE" id="PS01124"/>
    </source>
</evidence>
<dbReference type="InterPro" id="IPR020449">
    <property type="entry name" value="Tscrpt_reg_AraC-type_HTH"/>
</dbReference>
<evidence type="ECO:0000313" key="5">
    <source>
        <dbReference type="EMBL" id="MEX1670083.1"/>
    </source>
</evidence>
<organism evidence="5 6">
    <name type="scientific">Zhongshania guokunii</name>
    <dbReference type="NCBI Taxonomy" id="641783"/>
    <lineage>
        <taxon>Bacteria</taxon>
        <taxon>Pseudomonadati</taxon>
        <taxon>Pseudomonadota</taxon>
        <taxon>Gammaproteobacteria</taxon>
        <taxon>Cellvibrionales</taxon>
        <taxon>Spongiibacteraceae</taxon>
        <taxon>Zhongshania</taxon>
    </lineage>
</organism>
<dbReference type="Proteomes" id="UP001557485">
    <property type="component" value="Unassembled WGS sequence"/>
</dbReference>
<evidence type="ECO:0000256" key="3">
    <source>
        <dbReference type="ARBA" id="ARBA00023163"/>
    </source>
</evidence>
<dbReference type="Pfam" id="PF12833">
    <property type="entry name" value="HTH_18"/>
    <property type="match status" value="1"/>
</dbReference>
<keyword evidence="2" id="KW-0238">DNA-binding</keyword>
<evidence type="ECO:0000256" key="1">
    <source>
        <dbReference type="ARBA" id="ARBA00023015"/>
    </source>
</evidence>
<dbReference type="InterPro" id="IPR018062">
    <property type="entry name" value="HTH_AraC-typ_CS"/>
</dbReference>
<reference evidence="5 6" key="1">
    <citation type="journal article" date="2011" name="Int. J. Syst. Evol. Microbiol.">
        <title>Zhongshania antarctica gen. nov., sp. nov. and Zhongshania guokunii sp. nov., gammaproteobacteria respectively isolated from coastal attached (fast) ice and surface seawater of the Antarctic.</title>
        <authorList>
            <person name="Li H.J."/>
            <person name="Zhang X.Y."/>
            <person name="Chen C.X."/>
            <person name="Zhang Y.J."/>
            <person name="Gao Z.M."/>
            <person name="Yu Y."/>
            <person name="Chen X.L."/>
            <person name="Chen B."/>
            <person name="Zhang Y.Z."/>
        </authorList>
    </citation>
    <scope>NUCLEOTIDE SEQUENCE [LARGE SCALE GENOMIC DNA]</scope>
    <source>
        <strain evidence="5 6">ZS6-22T</strain>
    </source>
</reference>
<dbReference type="PRINTS" id="PR00032">
    <property type="entry name" value="HTHARAC"/>
</dbReference>
<dbReference type="Gene3D" id="1.10.10.60">
    <property type="entry name" value="Homeodomain-like"/>
    <property type="match status" value="1"/>
</dbReference>
<dbReference type="SMART" id="SM00342">
    <property type="entry name" value="HTH_ARAC"/>
    <property type="match status" value="1"/>
</dbReference>
<comment type="caution">
    <text evidence="5">The sequence shown here is derived from an EMBL/GenBank/DDBJ whole genome shotgun (WGS) entry which is preliminary data.</text>
</comment>
<keyword evidence="3" id="KW-0804">Transcription</keyword>
<dbReference type="PROSITE" id="PS00041">
    <property type="entry name" value="HTH_ARAC_FAMILY_1"/>
    <property type="match status" value="1"/>
</dbReference>
<evidence type="ECO:0000313" key="6">
    <source>
        <dbReference type="Proteomes" id="UP001557485"/>
    </source>
</evidence>
<accession>A0ABV3U881</accession>